<dbReference type="Pfam" id="PF24730">
    <property type="entry name" value="DUF7682"/>
    <property type="match status" value="1"/>
</dbReference>
<comment type="caution">
    <text evidence="3">The sequence shown here is derived from an EMBL/GenBank/DDBJ whole genome shotgun (WGS) entry which is preliminary data.</text>
</comment>
<organism evidence="3 4">
    <name type="scientific">Candidatus Viridilinea halotolerans</name>
    <dbReference type="NCBI Taxonomy" id="2491704"/>
    <lineage>
        <taxon>Bacteria</taxon>
        <taxon>Bacillati</taxon>
        <taxon>Chloroflexota</taxon>
        <taxon>Chloroflexia</taxon>
        <taxon>Chloroflexales</taxon>
        <taxon>Chloroflexineae</taxon>
        <taxon>Oscillochloridaceae</taxon>
        <taxon>Candidatus Viridilinea</taxon>
    </lineage>
</organism>
<evidence type="ECO:0000259" key="1">
    <source>
        <dbReference type="Pfam" id="PF24730"/>
    </source>
</evidence>
<dbReference type="AlphaFoldDB" id="A0A426TWE7"/>
<evidence type="ECO:0000259" key="2">
    <source>
        <dbReference type="Pfam" id="PF24732"/>
    </source>
</evidence>
<sequence length="135" mass="15655">MARRGKKQRKHFACGHIGYGQYCHTCAQAHKEAEAKRQWDALFLHDPIDLRCLPHSSFVKKARHILEAIEKGADYRTFDGKFLKETGRKFLSIPLGRDWRILFRLSDASHGNVSTLIPVRCCSHETYNNFISKLR</sequence>
<dbReference type="Pfam" id="PF24732">
    <property type="entry name" value="ParE_like"/>
    <property type="match status" value="1"/>
</dbReference>
<gene>
    <name evidence="3" type="ORF">EI684_14505</name>
</gene>
<dbReference type="Proteomes" id="UP000280307">
    <property type="component" value="Unassembled WGS sequence"/>
</dbReference>
<reference evidence="3 4" key="1">
    <citation type="submission" date="2018-12" db="EMBL/GenBank/DDBJ databases">
        <title>Genome Sequence of Candidatus Viridilinea halotolerans isolated from saline sulfide-rich spring.</title>
        <authorList>
            <person name="Grouzdev D.S."/>
            <person name="Burganskaya E.I."/>
            <person name="Krutkina M.S."/>
            <person name="Sukhacheva M.V."/>
            <person name="Gorlenko V.M."/>
        </authorList>
    </citation>
    <scope>NUCLEOTIDE SEQUENCE [LARGE SCALE GENOMIC DNA]</scope>
    <source>
        <strain evidence="3">Chok-6</strain>
    </source>
</reference>
<dbReference type="InterPro" id="IPR056099">
    <property type="entry name" value="DUF7682"/>
</dbReference>
<dbReference type="InterPro" id="IPR056925">
    <property type="entry name" value="ParE-like"/>
</dbReference>
<evidence type="ECO:0000313" key="4">
    <source>
        <dbReference type="Proteomes" id="UP000280307"/>
    </source>
</evidence>
<protein>
    <submittedName>
        <fullName evidence="3">Uncharacterized protein</fullName>
    </submittedName>
</protein>
<dbReference type="EMBL" id="RSAS01000579">
    <property type="protein sequence ID" value="RRR69855.1"/>
    <property type="molecule type" value="Genomic_DNA"/>
</dbReference>
<name>A0A426TWE7_9CHLR</name>
<accession>A0A426TWE7</accession>
<evidence type="ECO:0000313" key="3">
    <source>
        <dbReference type="EMBL" id="RRR69855.1"/>
    </source>
</evidence>
<proteinExistence type="predicted"/>
<feature type="domain" description="ParE-like toxin" evidence="2">
    <location>
        <begin position="57"/>
        <end position="129"/>
    </location>
</feature>
<feature type="domain" description="DUF7682" evidence="1">
    <location>
        <begin position="8"/>
        <end position="29"/>
    </location>
</feature>